<reference evidence="1 2" key="1">
    <citation type="submission" date="2019-07" db="EMBL/GenBank/DDBJ databases">
        <title>Complete genome sequence of bacteriophages infecting Erwinia pyrifoliae.</title>
        <authorList>
            <person name="Kim S.G."/>
            <person name="Park S.C."/>
        </authorList>
    </citation>
    <scope>NUCLEOTIDE SEQUENCE [LARGE SCALE GENOMIC DNA]</scope>
</reference>
<organism evidence="1 2">
    <name type="scientific">Erwinia phage pEp_SNUABM_01</name>
    <dbReference type="NCBI Taxonomy" id="2601643"/>
    <lineage>
        <taxon>Viruses</taxon>
        <taxon>Duplodnaviria</taxon>
        <taxon>Heunggongvirae</taxon>
        <taxon>Uroviricota</taxon>
        <taxon>Caudoviricetes</taxon>
        <taxon>Vequintavirinae</taxon>
        <taxon>Henunavirus</taxon>
        <taxon>Henunavirus SNUABM01</taxon>
    </lineage>
</organism>
<keyword evidence="2" id="KW-1185">Reference proteome</keyword>
<accession>A0A5J6DAV9</accession>
<evidence type="ECO:0000313" key="2">
    <source>
        <dbReference type="Proteomes" id="UP000326545"/>
    </source>
</evidence>
<evidence type="ECO:0000313" key="1">
    <source>
        <dbReference type="EMBL" id="QEQ95004.1"/>
    </source>
</evidence>
<protein>
    <submittedName>
        <fullName evidence="1">Uncharacterized protein</fullName>
    </submittedName>
</protein>
<sequence>MNKLLEPTHHENAREKLKAVENWLGDQEESMSYGLKTPEDALKLYDYWDVRRDNLPEFADIRVDDEGRFISIFRKDALGYDPLDTLPEDLYDRAVAIYASSVEDDDNIFDDQRPSIQNLVYDAAETAYRKEYGLVGVK</sequence>
<dbReference type="EMBL" id="MN184887">
    <property type="protein sequence ID" value="QEQ95004.1"/>
    <property type="molecule type" value="Genomic_DNA"/>
</dbReference>
<gene>
    <name evidence="1" type="ORF">pEpSNUABM01_178</name>
</gene>
<proteinExistence type="predicted"/>
<dbReference type="Proteomes" id="UP000326545">
    <property type="component" value="Segment"/>
</dbReference>
<name>A0A5J6DAV9_9CAUD</name>